<protein>
    <submittedName>
        <fullName evidence="1">Uncharacterized protein</fullName>
    </submittedName>
</protein>
<organism evidence="1 2">
    <name type="scientific">Araneus ventricosus</name>
    <name type="common">Orbweaver spider</name>
    <name type="synonym">Epeira ventricosa</name>
    <dbReference type="NCBI Taxonomy" id="182803"/>
    <lineage>
        <taxon>Eukaryota</taxon>
        <taxon>Metazoa</taxon>
        <taxon>Ecdysozoa</taxon>
        <taxon>Arthropoda</taxon>
        <taxon>Chelicerata</taxon>
        <taxon>Arachnida</taxon>
        <taxon>Araneae</taxon>
        <taxon>Araneomorphae</taxon>
        <taxon>Entelegynae</taxon>
        <taxon>Araneoidea</taxon>
        <taxon>Araneidae</taxon>
        <taxon>Araneus</taxon>
    </lineage>
</organism>
<evidence type="ECO:0000313" key="2">
    <source>
        <dbReference type="Proteomes" id="UP000499080"/>
    </source>
</evidence>
<accession>A0A4Y2SEK2</accession>
<proteinExistence type="predicted"/>
<name>A0A4Y2SEK2_ARAVE</name>
<comment type="caution">
    <text evidence="1">The sequence shown here is derived from an EMBL/GenBank/DDBJ whole genome shotgun (WGS) entry which is preliminary data.</text>
</comment>
<dbReference type="AlphaFoldDB" id="A0A4Y2SEK2"/>
<gene>
    <name evidence="1" type="ORF">AVEN_51006_1</name>
</gene>
<sequence>MYDLNPLCSNGTFTAARDIRGHTPLLTALSKIIFSEMNLSSEEQQFMDAYFNDLHEAMPSFSTVEELRICNDVKTKYQNKCFQLKERYPISKLCVQYLDMVLILKEFIRTERMGGIFVSNKEDDSIFPRHRTSFCMPKSDQLFVQEMENLGNTVDADTFKKFTVDFFIVM</sequence>
<keyword evidence="2" id="KW-1185">Reference proteome</keyword>
<dbReference type="Proteomes" id="UP000499080">
    <property type="component" value="Unassembled WGS sequence"/>
</dbReference>
<reference evidence="1 2" key="1">
    <citation type="journal article" date="2019" name="Sci. Rep.">
        <title>Orb-weaving spider Araneus ventricosus genome elucidates the spidroin gene catalogue.</title>
        <authorList>
            <person name="Kono N."/>
            <person name="Nakamura H."/>
            <person name="Ohtoshi R."/>
            <person name="Moran D.A.P."/>
            <person name="Shinohara A."/>
            <person name="Yoshida Y."/>
            <person name="Fujiwara M."/>
            <person name="Mori M."/>
            <person name="Tomita M."/>
            <person name="Arakawa K."/>
        </authorList>
    </citation>
    <scope>NUCLEOTIDE SEQUENCE [LARGE SCALE GENOMIC DNA]</scope>
</reference>
<dbReference type="EMBL" id="BGPR01021323">
    <property type="protein sequence ID" value="GBN86497.1"/>
    <property type="molecule type" value="Genomic_DNA"/>
</dbReference>
<evidence type="ECO:0000313" key="1">
    <source>
        <dbReference type="EMBL" id="GBN86497.1"/>
    </source>
</evidence>